<reference evidence="1 2" key="1">
    <citation type="submission" date="2020-03" db="EMBL/GenBank/DDBJ databases">
        <title>Sequencing the genomes of 1000 actinobacteria strains.</title>
        <authorList>
            <person name="Klenk H.-P."/>
        </authorList>
    </citation>
    <scope>NUCLEOTIDE SEQUENCE [LARGE SCALE GENOMIC DNA]</scope>
    <source>
        <strain evidence="1 2">DSM 45685</strain>
    </source>
</reference>
<dbReference type="PIRSF" id="PIRSF017393">
    <property type="entry name" value="MTase_SAV2177"/>
    <property type="match status" value="1"/>
</dbReference>
<comment type="caution">
    <text evidence="1">The sequence shown here is derived from an EMBL/GenBank/DDBJ whole genome shotgun (WGS) entry which is preliminary data.</text>
</comment>
<proteinExistence type="predicted"/>
<dbReference type="Proteomes" id="UP000545493">
    <property type="component" value="Unassembled WGS sequence"/>
</dbReference>
<keyword evidence="2" id="KW-1185">Reference proteome</keyword>
<dbReference type="Gene3D" id="3.40.50.150">
    <property type="entry name" value="Vaccinia Virus protein VP39"/>
    <property type="match status" value="1"/>
</dbReference>
<protein>
    <recommendedName>
        <fullName evidence="3">S-adenosyl methyltransferase</fullName>
    </recommendedName>
</protein>
<gene>
    <name evidence="1" type="ORF">FHU38_004108</name>
</gene>
<evidence type="ECO:0000313" key="1">
    <source>
        <dbReference type="EMBL" id="NIJ13764.1"/>
    </source>
</evidence>
<accession>A0A7X5ZSA6</accession>
<dbReference type="InterPro" id="IPR029063">
    <property type="entry name" value="SAM-dependent_MTases_sf"/>
</dbReference>
<dbReference type="EMBL" id="JAAOYM010000001">
    <property type="protein sequence ID" value="NIJ13764.1"/>
    <property type="molecule type" value="Genomic_DNA"/>
</dbReference>
<dbReference type="SUPFAM" id="SSF53335">
    <property type="entry name" value="S-adenosyl-L-methionine-dependent methyltransferases"/>
    <property type="match status" value="1"/>
</dbReference>
<dbReference type="Pfam" id="PF04672">
    <property type="entry name" value="Methyltransf_19"/>
    <property type="match status" value="1"/>
</dbReference>
<dbReference type="InterPro" id="IPR006764">
    <property type="entry name" value="SAM_dep_MeTrfase_SAV2177_type"/>
</dbReference>
<sequence length="270" mass="29885">MALPTGAPGQDRFAKSGFARINDYWLDGKHHTVDDQRLADDVAVVAPHIPYLVRSQRAMLGRIVRYLADRGVRQFLDLGSGIPTMGHVHEIAQGVDPASRVVYVDIDPKLGELGREILAGDEAAAYLTADIRDREAVLESEEVRRLLDLEQPVGVLMIETLLHFADSEHPGEIVAGYVDAIAPGSYVALSHCSENEQLLNAYAMFERMMLGARPEVNLRSTEQLASYFRGLELVEPGIVAIPLWRPDSPEDLDRNPEEVQMHVGLGYKHG</sequence>
<evidence type="ECO:0000313" key="2">
    <source>
        <dbReference type="Proteomes" id="UP000545493"/>
    </source>
</evidence>
<dbReference type="AlphaFoldDB" id="A0A7X5ZSA6"/>
<evidence type="ECO:0008006" key="3">
    <source>
        <dbReference type="Google" id="ProtNLM"/>
    </source>
</evidence>
<name>A0A7X5ZSA6_9PSEU</name>
<dbReference type="RefSeq" id="WP_167173783.1">
    <property type="nucleotide sequence ID" value="NZ_JAAOYM010000001.1"/>
</dbReference>
<organism evidence="1 2">
    <name type="scientific">Saccharomonospora amisosensis</name>
    <dbReference type="NCBI Taxonomy" id="1128677"/>
    <lineage>
        <taxon>Bacteria</taxon>
        <taxon>Bacillati</taxon>
        <taxon>Actinomycetota</taxon>
        <taxon>Actinomycetes</taxon>
        <taxon>Pseudonocardiales</taxon>
        <taxon>Pseudonocardiaceae</taxon>
        <taxon>Saccharomonospora</taxon>
    </lineage>
</organism>